<accession>A0A6M0RWW0</accession>
<dbReference type="EMBL" id="QXHD01000004">
    <property type="protein sequence ID" value="NEZ60616.1"/>
    <property type="molecule type" value="Genomic_DNA"/>
</dbReference>
<reference evidence="1 2" key="1">
    <citation type="journal article" date="2020" name="Microb. Ecol.">
        <title>Ecogenomics of the Marine Benthic Filamentous Cyanobacterium Adonisia.</title>
        <authorList>
            <person name="Walter J.M."/>
            <person name="Coutinho F.H."/>
            <person name="Leomil L."/>
            <person name="Hargreaves P.I."/>
            <person name="Campeao M.E."/>
            <person name="Vieira V.V."/>
            <person name="Silva B.S."/>
            <person name="Fistarol G.O."/>
            <person name="Salomon P.S."/>
            <person name="Sawabe T."/>
            <person name="Mino S."/>
            <person name="Hosokawa M."/>
            <person name="Miyashita H."/>
            <person name="Maruyama F."/>
            <person name="van Verk M.C."/>
            <person name="Dutilh B.E."/>
            <person name="Thompson C.C."/>
            <person name="Thompson F.L."/>
        </authorList>
    </citation>
    <scope>NUCLEOTIDE SEQUENCE [LARGE SCALE GENOMIC DNA]</scope>
    <source>
        <strain evidence="1 2">CCMR0081</strain>
    </source>
</reference>
<comment type="caution">
    <text evidence="1">The sequence shown here is derived from an EMBL/GenBank/DDBJ whole genome shotgun (WGS) entry which is preliminary data.</text>
</comment>
<keyword evidence="2" id="KW-1185">Reference proteome</keyword>
<name>A0A6M0RWW0_9CYAN</name>
<evidence type="ECO:0000313" key="2">
    <source>
        <dbReference type="Proteomes" id="UP000481033"/>
    </source>
</evidence>
<sequence length="195" mass="21793">MNSDNVQLFRMLIEAGAQPGEDFSYDLSQGTCHINERGFILLQTAFPDINWHEISNVIERDLDSPVQRLNQHLGVDFLATVLQKLQKRLEQLPTNEAAWYMHQVLGGIEQRTGIALYQIIQRDLPPAICQQLDQLLKLTPLTPCNLWIEDLVIAAGGAAQDIDYEGGDVLLSEAGVELLTQVWTGELEVQDDLAA</sequence>
<protein>
    <submittedName>
        <fullName evidence="1">Uncharacterized protein</fullName>
    </submittedName>
</protein>
<evidence type="ECO:0000313" key="1">
    <source>
        <dbReference type="EMBL" id="NEZ60616.1"/>
    </source>
</evidence>
<dbReference type="RefSeq" id="WP_163703028.1">
    <property type="nucleotide sequence ID" value="NZ_QXHD01000004.1"/>
</dbReference>
<proteinExistence type="predicted"/>
<gene>
    <name evidence="1" type="ORF">DXZ20_34250</name>
</gene>
<dbReference type="Proteomes" id="UP000481033">
    <property type="component" value="Unassembled WGS sequence"/>
</dbReference>
<dbReference type="AlphaFoldDB" id="A0A6M0RWW0"/>
<organism evidence="1 2">
    <name type="scientific">Adonisia turfae CCMR0081</name>
    <dbReference type="NCBI Taxonomy" id="2292702"/>
    <lineage>
        <taxon>Bacteria</taxon>
        <taxon>Bacillati</taxon>
        <taxon>Cyanobacteriota</taxon>
        <taxon>Adonisia</taxon>
        <taxon>Adonisia turfae</taxon>
    </lineage>
</organism>